<accession>A0A1E8EUZ7</accession>
<keyword evidence="2" id="KW-1185">Reference proteome</keyword>
<name>A0A1E8EUZ7_9CLOT</name>
<evidence type="ECO:0000313" key="1">
    <source>
        <dbReference type="EMBL" id="OFH98052.1"/>
    </source>
</evidence>
<dbReference type="AlphaFoldDB" id="A0A1E8EUZ7"/>
<reference evidence="1 2" key="1">
    <citation type="submission" date="2016-06" db="EMBL/GenBank/DDBJ databases">
        <title>Genome sequence of Clostridium acetireducens DSM 10703.</title>
        <authorList>
            <person name="Poehlein A."/>
            <person name="Fluechter S."/>
            <person name="Duerre P."/>
            <person name="Daniel R."/>
        </authorList>
    </citation>
    <scope>NUCLEOTIDE SEQUENCE [LARGE SCALE GENOMIC DNA]</scope>
    <source>
        <strain evidence="1 2">DSM 10703</strain>
    </source>
</reference>
<evidence type="ECO:0000313" key="2">
    <source>
        <dbReference type="Proteomes" id="UP000175744"/>
    </source>
</evidence>
<dbReference type="Proteomes" id="UP000175744">
    <property type="component" value="Unassembled WGS sequence"/>
</dbReference>
<comment type="caution">
    <text evidence="1">The sequence shown here is derived from an EMBL/GenBank/DDBJ whole genome shotgun (WGS) entry which is preliminary data.</text>
</comment>
<protein>
    <submittedName>
        <fullName evidence="1">Uncharacterized protein</fullName>
    </submittedName>
</protein>
<dbReference type="RefSeq" id="WP_175429467.1">
    <property type="nucleotide sequence ID" value="NZ_LZFO01000063.1"/>
</dbReference>
<dbReference type="STRING" id="1121290.CLAOCE_22730"/>
<gene>
    <name evidence="1" type="ORF">CLOACE_22730</name>
</gene>
<sequence length="51" mass="5766">MGIGIIISTFIMTTVKINISMSKYEIEKKARSMGMEYPNETKVIINKGVKK</sequence>
<dbReference type="EMBL" id="LZFO01000063">
    <property type="protein sequence ID" value="OFH98052.1"/>
    <property type="molecule type" value="Genomic_DNA"/>
</dbReference>
<proteinExistence type="predicted"/>
<organism evidence="1 2">
    <name type="scientific">Clostridium acetireducens DSM 10703</name>
    <dbReference type="NCBI Taxonomy" id="1121290"/>
    <lineage>
        <taxon>Bacteria</taxon>
        <taxon>Bacillati</taxon>
        <taxon>Bacillota</taxon>
        <taxon>Clostridia</taxon>
        <taxon>Eubacteriales</taxon>
        <taxon>Clostridiaceae</taxon>
        <taxon>Clostridium</taxon>
    </lineage>
</organism>